<reference evidence="12" key="2">
    <citation type="submission" date="2016-03" db="EMBL/GenBank/DDBJ databases">
        <authorList>
            <person name="Ploux O."/>
        </authorList>
    </citation>
    <scope>NUCLEOTIDE SEQUENCE [LARGE SCALE GENOMIC DNA]</scope>
    <source>
        <strain evidence="12">DAU221</strain>
    </source>
</reference>
<evidence type="ECO:0000313" key="14">
    <source>
        <dbReference type="Proteomes" id="UP000076077"/>
    </source>
</evidence>
<dbReference type="STRING" id="252514.A3224_09295"/>
<dbReference type="Pfam" id="PF00254">
    <property type="entry name" value="FKBP_C"/>
    <property type="match status" value="1"/>
</dbReference>
<dbReference type="AlphaFoldDB" id="A0A143HM12"/>
<dbReference type="KEGG" id="mthd:A3224_09295"/>
<reference evidence="13" key="3">
    <citation type="submission" date="2022-11" db="EMBL/GenBank/DDBJ databases">
        <title>Chitin-degrading and fungicidal potential of chitinolytic bacterial strains from marine environment of the Pacific Ocean regions.</title>
        <authorList>
            <person name="Pentekhina I."/>
            <person name="Nedashkovskaya O."/>
            <person name="Seitkalieva A."/>
            <person name="Podvolotskaya A."/>
            <person name="Tekutyeva L."/>
            <person name="Balabanova L."/>
        </authorList>
    </citation>
    <scope>NUCLEOTIDE SEQUENCE</scope>
    <source>
        <strain evidence="13">KMM 6838</strain>
    </source>
</reference>
<proteinExistence type="inferred from homology"/>
<dbReference type="EC" id="5.2.1.8" evidence="10"/>
<evidence type="ECO:0000256" key="4">
    <source>
        <dbReference type="ARBA" id="ARBA00022490"/>
    </source>
</evidence>
<keyword evidence="14" id="KW-1185">Reference proteome</keyword>
<dbReference type="GO" id="GO:0003755">
    <property type="term" value="F:peptidyl-prolyl cis-trans isomerase activity"/>
    <property type="evidence" value="ECO:0007669"/>
    <property type="project" value="UniProtKB-UniRule"/>
</dbReference>
<evidence type="ECO:0000256" key="5">
    <source>
        <dbReference type="ARBA" id="ARBA00023110"/>
    </source>
</evidence>
<reference evidence="14" key="1">
    <citation type="submission" date="2016-03" db="EMBL/GenBank/DDBJ databases">
        <authorList>
            <person name="Lee Y.-S."/>
            <person name="Choi Y.-L."/>
        </authorList>
    </citation>
    <scope>NUCLEOTIDE SEQUENCE [LARGE SCALE GENOMIC DNA]</scope>
    <source>
        <strain evidence="14">DAU221</strain>
    </source>
</reference>
<comment type="subcellular location">
    <subcellularLocation>
        <location evidence="2">Cytoplasm</location>
    </subcellularLocation>
</comment>
<evidence type="ECO:0000256" key="2">
    <source>
        <dbReference type="ARBA" id="ARBA00004496"/>
    </source>
</evidence>
<dbReference type="OrthoDB" id="9808891at2"/>
<dbReference type="SUPFAM" id="SSF54534">
    <property type="entry name" value="FKBP-like"/>
    <property type="match status" value="1"/>
</dbReference>
<comment type="function">
    <text evidence="8">Also involved in hydrogenase metallocenter assembly, probably by participating in the nickel insertion step. This function in hydrogenase biosynthesis requires chaperone activity and the presence of the metal-binding domain, but not PPIase activity.</text>
</comment>
<sequence length="154" mass="16519">MKIANHSVVEMHYTLKDAEGTVIDSSSGGQPFKYLQGVGNIIPGLEKEMLDKSAGDKFTAVVPPEDAYGPQNPALIQTLPRAAFGGVDELEVGMAFHAQGAEGQPIEVEIIDIDGDNVTINGNHPLAGVELHFDIEVISVREATQEEIEHGHVH</sequence>
<evidence type="ECO:0000256" key="10">
    <source>
        <dbReference type="RuleBase" id="RU003915"/>
    </source>
</evidence>
<protein>
    <recommendedName>
        <fullName evidence="10">Peptidyl-prolyl cis-trans isomerase</fullName>
        <ecNumber evidence="10">5.2.1.8</ecNumber>
    </recommendedName>
</protein>
<keyword evidence="7 9" id="KW-0413">Isomerase</keyword>
<dbReference type="RefSeq" id="WP_067153677.1">
    <property type="nucleotide sequence ID" value="NZ_CP014864.1"/>
</dbReference>
<name>A0A143HM12_MICTH</name>
<gene>
    <name evidence="12" type="ORF">A3224_09295</name>
    <name evidence="13" type="ORF">OQJ68_06380</name>
</gene>
<dbReference type="InterPro" id="IPR046357">
    <property type="entry name" value="PPIase_dom_sf"/>
</dbReference>
<evidence type="ECO:0000256" key="8">
    <source>
        <dbReference type="ARBA" id="ARBA00037071"/>
    </source>
</evidence>
<dbReference type="Gene3D" id="3.10.50.40">
    <property type="match status" value="1"/>
</dbReference>
<dbReference type="GeneID" id="76608243"/>
<dbReference type="GO" id="GO:0042026">
    <property type="term" value="P:protein refolding"/>
    <property type="evidence" value="ECO:0007669"/>
    <property type="project" value="UniProtKB-ARBA"/>
</dbReference>
<dbReference type="PANTHER" id="PTHR47861">
    <property type="entry name" value="FKBP-TYPE PEPTIDYL-PROLYL CIS-TRANS ISOMERASE SLYD"/>
    <property type="match status" value="1"/>
</dbReference>
<keyword evidence="5 9" id="KW-0697">Rotamase</keyword>
<dbReference type="EMBL" id="CP014864">
    <property type="protein sequence ID" value="AMX02754.1"/>
    <property type="molecule type" value="Genomic_DNA"/>
</dbReference>
<evidence type="ECO:0000256" key="1">
    <source>
        <dbReference type="ARBA" id="ARBA00000971"/>
    </source>
</evidence>
<comment type="similarity">
    <text evidence="3 10">Belongs to the FKBP-type PPIase family.</text>
</comment>
<dbReference type="InterPro" id="IPR001179">
    <property type="entry name" value="PPIase_FKBP_dom"/>
</dbReference>
<feature type="domain" description="PPIase FKBP-type" evidence="11">
    <location>
        <begin position="6"/>
        <end position="83"/>
    </location>
</feature>
<evidence type="ECO:0000256" key="3">
    <source>
        <dbReference type="ARBA" id="ARBA00006577"/>
    </source>
</evidence>
<dbReference type="EMBL" id="JAPHQB010000008">
    <property type="protein sequence ID" value="MCX2801415.1"/>
    <property type="molecule type" value="Genomic_DNA"/>
</dbReference>
<organism evidence="12 14">
    <name type="scientific">Microbulbifer thermotolerans</name>
    <dbReference type="NCBI Taxonomy" id="252514"/>
    <lineage>
        <taxon>Bacteria</taxon>
        <taxon>Pseudomonadati</taxon>
        <taxon>Pseudomonadota</taxon>
        <taxon>Gammaproteobacteria</taxon>
        <taxon>Cellvibrionales</taxon>
        <taxon>Microbulbiferaceae</taxon>
        <taxon>Microbulbifer</taxon>
    </lineage>
</organism>
<dbReference type="GO" id="GO:0005737">
    <property type="term" value="C:cytoplasm"/>
    <property type="evidence" value="ECO:0007669"/>
    <property type="project" value="UniProtKB-SubCell"/>
</dbReference>
<comment type="catalytic activity">
    <reaction evidence="1 9 10">
        <text>[protein]-peptidylproline (omega=180) = [protein]-peptidylproline (omega=0)</text>
        <dbReference type="Rhea" id="RHEA:16237"/>
        <dbReference type="Rhea" id="RHEA-COMP:10747"/>
        <dbReference type="Rhea" id="RHEA-COMP:10748"/>
        <dbReference type="ChEBI" id="CHEBI:83833"/>
        <dbReference type="ChEBI" id="CHEBI:83834"/>
        <dbReference type="EC" id="5.2.1.8"/>
    </reaction>
</comment>
<keyword evidence="6" id="KW-0143">Chaperone</keyword>
<keyword evidence="4" id="KW-0963">Cytoplasm</keyword>
<evidence type="ECO:0000259" key="11">
    <source>
        <dbReference type="PROSITE" id="PS50059"/>
    </source>
</evidence>
<accession>A0A143HM12</accession>
<evidence type="ECO:0000256" key="7">
    <source>
        <dbReference type="ARBA" id="ARBA00023235"/>
    </source>
</evidence>
<dbReference type="Proteomes" id="UP000076077">
    <property type="component" value="Chromosome"/>
</dbReference>
<evidence type="ECO:0000313" key="13">
    <source>
        <dbReference type="EMBL" id="MCX2801415.1"/>
    </source>
</evidence>
<dbReference type="PROSITE" id="PS50059">
    <property type="entry name" value="FKBP_PPIASE"/>
    <property type="match status" value="1"/>
</dbReference>
<evidence type="ECO:0000313" key="12">
    <source>
        <dbReference type="EMBL" id="AMX02754.1"/>
    </source>
</evidence>
<dbReference type="Proteomes" id="UP001209730">
    <property type="component" value="Unassembled WGS sequence"/>
</dbReference>
<dbReference type="PANTHER" id="PTHR47861:SF3">
    <property type="entry name" value="FKBP-TYPE PEPTIDYL-PROLYL CIS-TRANS ISOMERASE SLYD"/>
    <property type="match status" value="1"/>
</dbReference>
<evidence type="ECO:0000256" key="9">
    <source>
        <dbReference type="PROSITE-ProRule" id="PRU00277"/>
    </source>
</evidence>
<evidence type="ECO:0000256" key="6">
    <source>
        <dbReference type="ARBA" id="ARBA00023186"/>
    </source>
</evidence>